<evidence type="ECO:0000313" key="1">
    <source>
        <dbReference type="EMBL" id="RJF95257.1"/>
    </source>
</evidence>
<dbReference type="AlphaFoldDB" id="A0A3A3FIZ9"/>
<keyword evidence="2" id="KW-1185">Reference proteome</keyword>
<dbReference type="OrthoDB" id="9101987at2"/>
<dbReference type="Proteomes" id="UP000265955">
    <property type="component" value="Unassembled WGS sequence"/>
</dbReference>
<protein>
    <submittedName>
        <fullName evidence="1">Uncharacterized protein</fullName>
    </submittedName>
</protein>
<proteinExistence type="predicted"/>
<sequence length="83" mass="9394">MSRQAVRQLKRAVADGKDTDAMQALLQRSVRFGHKRLALMRCIQAEQLGIAVLPETLHYCQRVADAMRPDELARLIRQVTAAH</sequence>
<dbReference type="EMBL" id="QYUO01000002">
    <property type="protein sequence ID" value="RJF95257.1"/>
    <property type="molecule type" value="Genomic_DNA"/>
</dbReference>
<accession>A0A3A3FIZ9</accession>
<gene>
    <name evidence="1" type="ORF">D3871_17610</name>
</gene>
<evidence type="ECO:0000313" key="2">
    <source>
        <dbReference type="Proteomes" id="UP000265955"/>
    </source>
</evidence>
<reference evidence="2" key="1">
    <citation type="submission" date="2018-09" db="EMBL/GenBank/DDBJ databases">
        <authorList>
            <person name="Zhu H."/>
        </authorList>
    </citation>
    <scope>NUCLEOTIDE SEQUENCE [LARGE SCALE GENOMIC DNA]</scope>
    <source>
        <strain evidence="2">K1R23-30</strain>
    </source>
</reference>
<organism evidence="1 2">
    <name type="scientific">Noviherbaspirillum saxi</name>
    <dbReference type="NCBI Taxonomy" id="2320863"/>
    <lineage>
        <taxon>Bacteria</taxon>
        <taxon>Pseudomonadati</taxon>
        <taxon>Pseudomonadota</taxon>
        <taxon>Betaproteobacteria</taxon>
        <taxon>Burkholderiales</taxon>
        <taxon>Oxalobacteraceae</taxon>
        <taxon>Noviherbaspirillum</taxon>
    </lineage>
</organism>
<name>A0A3A3FIZ9_9BURK</name>
<dbReference type="RefSeq" id="WP_119770408.1">
    <property type="nucleotide sequence ID" value="NZ_QYUO01000002.1"/>
</dbReference>
<comment type="caution">
    <text evidence="1">The sequence shown here is derived from an EMBL/GenBank/DDBJ whole genome shotgun (WGS) entry which is preliminary data.</text>
</comment>